<keyword evidence="2" id="KW-1185">Reference proteome</keyword>
<sequence>MAGGYAYEIDCGFDFYGSDFSGLQTENLADCLLACSDYTSEAVRNRQATIVASSTAFMELTMRIPEFLAVVKFNLNMLIPPQLTLQLNLDLETPILEHSPVVLEPEKPIPELLEAVTAVV</sequence>
<proteinExistence type="predicted"/>
<evidence type="ECO:0000313" key="1">
    <source>
        <dbReference type="EMBL" id="KAF6226291.1"/>
    </source>
</evidence>
<dbReference type="Proteomes" id="UP000593566">
    <property type="component" value="Unassembled WGS sequence"/>
</dbReference>
<protein>
    <submittedName>
        <fullName evidence="1">Uncharacterized protein</fullName>
    </submittedName>
</protein>
<gene>
    <name evidence="1" type="ORF">HO133_009157</name>
</gene>
<dbReference type="AlphaFoldDB" id="A0A8H6CNE3"/>
<dbReference type="RefSeq" id="XP_037154844.1">
    <property type="nucleotide sequence ID" value="XM_037300018.1"/>
</dbReference>
<accession>A0A8H6CNE3</accession>
<name>A0A8H6CNE3_9LECA</name>
<dbReference type="EMBL" id="JACCJB010000006">
    <property type="protein sequence ID" value="KAF6226291.1"/>
    <property type="molecule type" value="Genomic_DNA"/>
</dbReference>
<organism evidence="1 2">
    <name type="scientific">Letharia lupina</name>
    <dbReference type="NCBI Taxonomy" id="560253"/>
    <lineage>
        <taxon>Eukaryota</taxon>
        <taxon>Fungi</taxon>
        <taxon>Dikarya</taxon>
        <taxon>Ascomycota</taxon>
        <taxon>Pezizomycotina</taxon>
        <taxon>Lecanoromycetes</taxon>
        <taxon>OSLEUM clade</taxon>
        <taxon>Lecanoromycetidae</taxon>
        <taxon>Lecanorales</taxon>
        <taxon>Lecanorineae</taxon>
        <taxon>Parmeliaceae</taxon>
        <taxon>Letharia</taxon>
    </lineage>
</organism>
<comment type="caution">
    <text evidence="1">The sequence shown here is derived from an EMBL/GenBank/DDBJ whole genome shotgun (WGS) entry which is preliminary data.</text>
</comment>
<dbReference type="GeneID" id="59337552"/>
<evidence type="ECO:0000313" key="2">
    <source>
        <dbReference type="Proteomes" id="UP000593566"/>
    </source>
</evidence>
<reference evidence="1 2" key="1">
    <citation type="journal article" date="2020" name="Genomics">
        <title>Complete, high-quality genomes from long-read metagenomic sequencing of two wolf lichen thalli reveals enigmatic genome architecture.</title>
        <authorList>
            <person name="McKenzie S.K."/>
            <person name="Walston R.F."/>
            <person name="Allen J.L."/>
        </authorList>
    </citation>
    <scope>NUCLEOTIDE SEQUENCE [LARGE SCALE GENOMIC DNA]</scope>
    <source>
        <strain evidence="1">WasteWater1</strain>
    </source>
</reference>